<name>A0AAD4T927_9MAGN</name>
<evidence type="ECO:0000259" key="1">
    <source>
        <dbReference type="Pfam" id="PF12313"/>
    </source>
</evidence>
<dbReference type="Pfam" id="PF12313">
    <property type="entry name" value="NPR1_like_C"/>
    <property type="match status" value="1"/>
</dbReference>
<dbReference type="InterPro" id="IPR021094">
    <property type="entry name" value="NPR1/NIM1-like_C"/>
</dbReference>
<proteinExistence type="predicted"/>
<dbReference type="Proteomes" id="UP001202328">
    <property type="component" value="Unassembled WGS sequence"/>
</dbReference>
<feature type="non-terminal residue" evidence="2">
    <location>
        <position position="78"/>
    </location>
</feature>
<reference evidence="2" key="1">
    <citation type="submission" date="2022-04" db="EMBL/GenBank/DDBJ databases">
        <title>A functionally conserved STORR gene fusion in Papaver species that diverged 16.8 million years ago.</title>
        <authorList>
            <person name="Catania T."/>
        </authorList>
    </citation>
    <scope>NUCLEOTIDE SEQUENCE</scope>
    <source>
        <strain evidence="2">S-188037</strain>
    </source>
</reference>
<organism evidence="2 3">
    <name type="scientific">Papaver atlanticum</name>
    <dbReference type="NCBI Taxonomy" id="357466"/>
    <lineage>
        <taxon>Eukaryota</taxon>
        <taxon>Viridiplantae</taxon>
        <taxon>Streptophyta</taxon>
        <taxon>Embryophyta</taxon>
        <taxon>Tracheophyta</taxon>
        <taxon>Spermatophyta</taxon>
        <taxon>Magnoliopsida</taxon>
        <taxon>Ranunculales</taxon>
        <taxon>Papaveraceae</taxon>
        <taxon>Papaveroideae</taxon>
        <taxon>Papaver</taxon>
    </lineage>
</organism>
<feature type="domain" description="NPR1/NIM1-like C-terminal" evidence="1">
    <location>
        <begin position="5"/>
        <end position="48"/>
    </location>
</feature>
<dbReference type="AlphaFoldDB" id="A0AAD4T927"/>
<sequence length="78" mass="8645">MDGNGDDLKMKLLFLENRESLARLLFSNEPQVIMGVAQVDDTLRLPPLYAMNLNETPSSVSTEEQAALIHRITAVSKS</sequence>
<protein>
    <recommendedName>
        <fullName evidence="1">NPR1/NIM1-like C-terminal domain-containing protein</fullName>
    </recommendedName>
</protein>
<dbReference type="EMBL" id="JAJJMB010004060">
    <property type="protein sequence ID" value="KAI3944253.1"/>
    <property type="molecule type" value="Genomic_DNA"/>
</dbReference>
<evidence type="ECO:0000313" key="3">
    <source>
        <dbReference type="Proteomes" id="UP001202328"/>
    </source>
</evidence>
<evidence type="ECO:0000313" key="2">
    <source>
        <dbReference type="EMBL" id="KAI3944253.1"/>
    </source>
</evidence>
<keyword evidence="3" id="KW-1185">Reference proteome</keyword>
<comment type="caution">
    <text evidence="2">The sequence shown here is derived from an EMBL/GenBank/DDBJ whole genome shotgun (WGS) entry which is preliminary data.</text>
</comment>
<accession>A0AAD4T927</accession>
<gene>
    <name evidence="2" type="ORF">MKW98_016483</name>
</gene>